<comment type="caution">
    <text evidence="9">The sequence shown here is derived from an EMBL/GenBank/DDBJ whole genome shotgun (WGS) entry which is preliminary data.</text>
</comment>
<evidence type="ECO:0000256" key="4">
    <source>
        <dbReference type="ARBA" id="ARBA00022597"/>
    </source>
</evidence>
<dbReference type="Gene3D" id="3.40.35.10">
    <property type="entry name" value="Phosphotransferase system, sorbose subfamily IIB component"/>
    <property type="match status" value="1"/>
</dbReference>
<evidence type="ECO:0000256" key="6">
    <source>
        <dbReference type="ARBA" id="ARBA00022683"/>
    </source>
</evidence>
<dbReference type="PROSITE" id="PS51101">
    <property type="entry name" value="PTS_EIIB_TYPE_4"/>
    <property type="match status" value="1"/>
</dbReference>
<evidence type="ECO:0000256" key="7">
    <source>
        <dbReference type="ARBA" id="ARBA00022777"/>
    </source>
</evidence>
<comment type="subcellular location">
    <subcellularLocation>
        <location evidence="1">Cytoplasm</location>
    </subcellularLocation>
</comment>
<keyword evidence="7" id="KW-0418">Kinase</keyword>
<dbReference type="InterPro" id="IPR036667">
    <property type="entry name" value="PTS_IIB_sorbose-sp_sf"/>
</dbReference>
<dbReference type="GO" id="GO:0016301">
    <property type="term" value="F:kinase activity"/>
    <property type="evidence" value="ECO:0007669"/>
    <property type="project" value="UniProtKB-KW"/>
</dbReference>
<dbReference type="EMBL" id="PNHE01000002">
    <property type="protein sequence ID" value="PMC59064.1"/>
    <property type="molecule type" value="Genomic_DNA"/>
</dbReference>
<evidence type="ECO:0000313" key="9">
    <source>
        <dbReference type="EMBL" id="PMC59064.1"/>
    </source>
</evidence>
<feature type="domain" description="PTS EIIB type-4" evidence="8">
    <location>
        <begin position="1"/>
        <end position="149"/>
    </location>
</feature>
<dbReference type="RefSeq" id="WP_102227655.1">
    <property type="nucleotide sequence ID" value="NZ_PNFY01000012.1"/>
</dbReference>
<keyword evidence="6" id="KW-0598">Phosphotransferase system</keyword>
<dbReference type="SUPFAM" id="SSF52728">
    <property type="entry name" value="PTS IIb component"/>
    <property type="match status" value="1"/>
</dbReference>
<dbReference type="Proteomes" id="UP000235682">
    <property type="component" value="Unassembled WGS sequence"/>
</dbReference>
<evidence type="ECO:0000256" key="2">
    <source>
        <dbReference type="ARBA" id="ARBA00022448"/>
    </source>
</evidence>
<reference evidence="9 10" key="1">
    <citation type="submission" date="2017-09" db="EMBL/GenBank/DDBJ databases">
        <title>Bacterial strain isolated from the female urinary microbiota.</title>
        <authorList>
            <person name="Thomas-White K."/>
            <person name="Kumar N."/>
            <person name="Forster S."/>
            <person name="Putonti C."/>
            <person name="Lawley T."/>
            <person name="Wolfe A.J."/>
        </authorList>
    </citation>
    <scope>NUCLEOTIDE SEQUENCE [LARGE SCALE GENOMIC DNA]</scope>
    <source>
        <strain evidence="9 10">UMB0852</strain>
    </source>
</reference>
<evidence type="ECO:0000256" key="3">
    <source>
        <dbReference type="ARBA" id="ARBA00022490"/>
    </source>
</evidence>
<sequence>MGKIVMARVDEHVIQGQLATRWCRNLNCSLIVVVNDQIAQDKKTQGILEMTIPDDLPVLYYSFSKAVVKLPRLLKKDERILLITENLEDMVKLAKIGLPIPTLNMGIPKTNKVDYYTCDWDDFNSDEQWFLHEIKRLSVPINFNNMPTS</sequence>
<dbReference type="OrthoDB" id="9788818at2"/>
<dbReference type="AlphaFoldDB" id="A0A2N6SPR0"/>
<keyword evidence="5" id="KW-0808">Transferase</keyword>
<keyword evidence="4" id="KW-0762">Sugar transport</keyword>
<keyword evidence="10" id="KW-1185">Reference proteome</keyword>
<keyword evidence="3" id="KW-0963">Cytoplasm</keyword>
<dbReference type="GO" id="GO:0009401">
    <property type="term" value="P:phosphoenolpyruvate-dependent sugar phosphotransferase system"/>
    <property type="evidence" value="ECO:0007669"/>
    <property type="project" value="UniProtKB-KW"/>
</dbReference>
<evidence type="ECO:0000256" key="5">
    <source>
        <dbReference type="ARBA" id="ARBA00022679"/>
    </source>
</evidence>
<organism evidence="9 10">
    <name type="scientific">Dolosicoccus paucivorans</name>
    <dbReference type="NCBI Taxonomy" id="84521"/>
    <lineage>
        <taxon>Bacteria</taxon>
        <taxon>Bacillati</taxon>
        <taxon>Bacillota</taxon>
        <taxon>Bacilli</taxon>
        <taxon>Lactobacillales</taxon>
        <taxon>Aerococcaceae</taxon>
        <taxon>Dolosicoccus</taxon>
    </lineage>
</organism>
<dbReference type="STRING" id="84521.SAMN04487994_100323"/>
<evidence type="ECO:0000259" key="8">
    <source>
        <dbReference type="PROSITE" id="PS51101"/>
    </source>
</evidence>
<keyword evidence="2" id="KW-0813">Transport</keyword>
<dbReference type="Pfam" id="PF03830">
    <property type="entry name" value="PTSIIB_sorb"/>
    <property type="match status" value="1"/>
</dbReference>
<evidence type="ECO:0000313" key="10">
    <source>
        <dbReference type="Proteomes" id="UP000235682"/>
    </source>
</evidence>
<proteinExistence type="predicted"/>
<dbReference type="GO" id="GO:0008982">
    <property type="term" value="F:protein-N(PI)-phosphohistidine-sugar phosphotransferase activity"/>
    <property type="evidence" value="ECO:0007669"/>
    <property type="project" value="InterPro"/>
</dbReference>
<accession>A0A2N6SPR0</accession>
<gene>
    <name evidence="9" type="ORF">CJ205_00955</name>
</gene>
<name>A0A2N6SPR0_9LACT</name>
<protein>
    <recommendedName>
        <fullName evidence="8">PTS EIIB type-4 domain-containing protein</fullName>
    </recommendedName>
</protein>
<evidence type="ECO:0000256" key="1">
    <source>
        <dbReference type="ARBA" id="ARBA00004496"/>
    </source>
</evidence>
<dbReference type="GO" id="GO:0005737">
    <property type="term" value="C:cytoplasm"/>
    <property type="evidence" value="ECO:0007669"/>
    <property type="project" value="UniProtKB-SubCell"/>
</dbReference>
<dbReference type="InterPro" id="IPR004720">
    <property type="entry name" value="PTS_IIB_sorbose-sp"/>
</dbReference>